<gene>
    <name evidence="8" type="ORF">FA14DRAFT_162692</name>
</gene>
<dbReference type="GO" id="GO:0046872">
    <property type="term" value="F:metal ion binding"/>
    <property type="evidence" value="ECO:0007669"/>
    <property type="project" value="UniProtKB-KW"/>
</dbReference>
<dbReference type="GO" id="GO:0003712">
    <property type="term" value="F:transcription coregulator activity"/>
    <property type="evidence" value="ECO:0007669"/>
    <property type="project" value="TreeGrafter"/>
</dbReference>
<feature type="domain" description="LIM zinc-binding" evidence="7">
    <location>
        <begin position="572"/>
        <end position="652"/>
    </location>
</feature>
<evidence type="ECO:0000256" key="1">
    <source>
        <dbReference type="ARBA" id="ARBA00022723"/>
    </source>
</evidence>
<dbReference type="GO" id="GO:0030695">
    <property type="term" value="F:GTPase regulator activity"/>
    <property type="evidence" value="ECO:0007669"/>
    <property type="project" value="UniProtKB-ARBA"/>
</dbReference>
<dbReference type="PANTHER" id="PTHR24205">
    <property type="entry name" value="FOUR AND A HALF LIM DOMAINS PROTEIN"/>
    <property type="match status" value="1"/>
</dbReference>
<evidence type="ECO:0000256" key="5">
    <source>
        <dbReference type="PROSITE-ProRule" id="PRU00125"/>
    </source>
</evidence>
<reference evidence="8 9" key="1">
    <citation type="journal article" date="2018" name="Mol. Biol. Evol.">
        <title>Broad Genomic Sampling Reveals a Smut Pathogenic Ancestry of the Fungal Clade Ustilaginomycotina.</title>
        <authorList>
            <person name="Kijpornyongpan T."/>
            <person name="Mondo S.J."/>
            <person name="Barry K."/>
            <person name="Sandor L."/>
            <person name="Lee J."/>
            <person name="Lipzen A."/>
            <person name="Pangilinan J."/>
            <person name="LaButti K."/>
            <person name="Hainaut M."/>
            <person name="Henrissat B."/>
            <person name="Grigoriev I.V."/>
            <person name="Spatafora J.W."/>
            <person name="Aime M.C."/>
        </authorList>
    </citation>
    <scope>NUCLEOTIDE SEQUENCE [LARGE SCALE GENOMIC DNA]</scope>
    <source>
        <strain evidence="8 9">MCA 3882</strain>
    </source>
</reference>
<dbReference type="OrthoDB" id="1112565at2759"/>
<dbReference type="GeneID" id="37021510"/>
<protein>
    <recommendedName>
        <fullName evidence="7">LIM zinc-binding domain-containing protein</fullName>
    </recommendedName>
</protein>
<feature type="region of interest" description="Disordered" evidence="6">
    <location>
        <begin position="213"/>
        <end position="240"/>
    </location>
</feature>
<evidence type="ECO:0000313" key="9">
    <source>
        <dbReference type="Proteomes" id="UP000245771"/>
    </source>
</evidence>
<evidence type="ECO:0000313" key="8">
    <source>
        <dbReference type="EMBL" id="PWN31839.1"/>
    </source>
</evidence>
<evidence type="ECO:0000256" key="4">
    <source>
        <dbReference type="ARBA" id="ARBA00023038"/>
    </source>
</evidence>
<feature type="domain" description="LIM zinc-binding" evidence="7">
    <location>
        <begin position="141"/>
        <end position="209"/>
    </location>
</feature>
<feature type="compositionally biased region" description="Polar residues" evidence="6">
    <location>
        <begin position="509"/>
        <end position="538"/>
    </location>
</feature>
<keyword evidence="1 5" id="KW-0479">Metal-binding</keyword>
<name>A0A316V2Q7_9BASI</name>
<evidence type="ECO:0000256" key="3">
    <source>
        <dbReference type="ARBA" id="ARBA00022833"/>
    </source>
</evidence>
<feature type="compositionally biased region" description="Polar residues" evidence="6">
    <location>
        <begin position="231"/>
        <end position="240"/>
    </location>
</feature>
<dbReference type="SMART" id="SM00132">
    <property type="entry name" value="LIM"/>
    <property type="match status" value="3"/>
</dbReference>
<dbReference type="AlphaFoldDB" id="A0A316V2Q7"/>
<dbReference type="Gene3D" id="2.10.110.10">
    <property type="entry name" value="Cysteine Rich Protein"/>
    <property type="match status" value="2"/>
</dbReference>
<dbReference type="CDD" id="cd08368">
    <property type="entry name" value="LIM"/>
    <property type="match status" value="1"/>
</dbReference>
<feature type="compositionally biased region" description="Polar residues" evidence="6">
    <location>
        <begin position="467"/>
        <end position="483"/>
    </location>
</feature>
<keyword evidence="3 5" id="KW-0862">Zinc</keyword>
<accession>A0A316V2Q7</accession>
<feature type="region of interest" description="Disordered" evidence="6">
    <location>
        <begin position="258"/>
        <end position="298"/>
    </location>
</feature>
<dbReference type="RefSeq" id="XP_025352141.1">
    <property type="nucleotide sequence ID" value="XM_025499729.1"/>
</dbReference>
<feature type="compositionally biased region" description="Low complexity" evidence="6">
    <location>
        <begin position="42"/>
        <end position="53"/>
    </location>
</feature>
<dbReference type="EMBL" id="KZ819607">
    <property type="protein sequence ID" value="PWN31839.1"/>
    <property type="molecule type" value="Genomic_DNA"/>
</dbReference>
<keyword evidence="2" id="KW-0677">Repeat</keyword>
<feature type="compositionally biased region" description="Polar residues" evidence="6">
    <location>
        <begin position="263"/>
        <end position="298"/>
    </location>
</feature>
<dbReference type="InParanoid" id="A0A316V2Q7"/>
<dbReference type="GO" id="GO:0005634">
    <property type="term" value="C:nucleus"/>
    <property type="evidence" value="ECO:0007669"/>
    <property type="project" value="TreeGrafter"/>
</dbReference>
<evidence type="ECO:0000259" key="7">
    <source>
        <dbReference type="PROSITE" id="PS50023"/>
    </source>
</evidence>
<feature type="region of interest" description="Disordered" evidence="6">
    <location>
        <begin position="18"/>
        <end position="53"/>
    </location>
</feature>
<feature type="compositionally biased region" description="Low complexity" evidence="6">
    <location>
        <begin position="492"/>
        <end position="508"/>
    </location>
</feature>
<keyword evidence="4 5" id="KW-0440">LIM domain</keyword>
<proteinExistence type="predicted"/>
<organism evidence="8 9">
    <name type="scientific">Meira miltonrushii</name>
    <dbReference type="NCBI Taxonomy" id="1280837"/>
    <lineage>
        <taxon>Eukaryota</taxon>
        <taxon>Fungi</taxon>
        <taxon>Dikarya</taxon>
        <taxon>Basidiomycota</taxon>
        <taxon>Ustilaginomycotina</taxon>
        <taxon>Exobasidiomycetes</taxon>
        <taxon>Exobasidiales</taxon>
        <taxon>Brachybasidiaceae</taxon>
        <taxon>Meira</taxon>
    </lineage>
</organism>
<keyword evidence="9" id="KW-1185">Reference proteome</keyword>
<sequence length="657" mass="69981">MPAMPAARMSNMTLAMPSSISKDLRTPSPRSSATRDLNSLHSSPAQSSAPISPLLLPTSDGAISKICGSIIEPEEQRQRWACNGCKTVFARDATIYLKPSATTSSTPLKDASSVLNRRLEASSGAKEHFCKSCYTERFAIGNCFTCCNPVIGSTKEDGKFVKSGMDGHIWHGRCWKCVGCNASSTEKEITLGMDGRPVCEECFDRPLPRRNVVPARPSSPFKEPGPRRVSPPTSLMSGSATRQGMGAAIAELSRKFGQPVPKASQTGSATVTPLASPTLPQSSSFGRESPSRLTRTNSFTTGARPLTAQFSGTGFNLAAFRPTTPTAISRSDSRSRCNSLSKEMLEKSSDKDVEICAKCFRGPFDGPENTDGIASEACMVSLQGGIVHYHSSCFYCDVCKKTLDTALRSFIRLDEGRFAHPACAPPATVTRSSQPVTSGSVGMTPSSSTSSSIGEQDHATHQRLPRPSTQADAKQHTLPTSYLNGVAPPKASGGRSSSGYTPSTSSSSANRRFQPTSGAAPPTRSTLLHSQPSSNPAMRTNASLAVSSLPNRGPDTMTTSTSDKFGKLGGMQICCGCNAKTSSLEGVRGPRGQLWHRKCLVCSAKPISNDSSRRFSLQAPPQQCGKQLDSSAKVTADGQLRCRSCYDREHGRHRVAV</sequence>
<dbReference type="Proteomes" id="UP000245771">
    <property type="component" value="Unassembled WGS sequence"/>
</dbReference>
<feature type="region of interest" description="Disordered" evidence="6">
    <location>
        <begin position="421"/>
        <end position="538"/>
    </location>
</feature>
<dbReference type="PROSITE" id="PS50023">
    <property type="entry name" value="LIM_DOMAIN_2"/>
    <property type="match status" value="2"/>
</dbReference>
<feature type="compositionally biased region" description="Polar residues" evidence="6">
    <location>
        <begin position="28"/>
        <end position="41"/>
    </location>
</feature>
<dbReference type="STRING" id="1280837.A0A316V2Q7"/>
<evidence type="ECO:0000256" key="2">
    <source>
        <dbReference type="ARBA" id="ARBA00022737"/>
    </source>
</evidence>
<feature type="compositionally biased region" description="Low complexity" evidence="6">
    <location>
        <begin position="437"/>
        <end position="454"/>
    </location>
</feature>
<evidence type="ECO:0000256" key="6">
    <source>
        <dbReference type="SAM" id="MobiDB-lite"/>
    </source>
</evidence>
<dbReference type="InterPro" id="IPR001781">
    <property type="entry name" value="Znf_LIM"/>
</dbReference>
<dbReference type="PANTHER" id="PTHR24205:SF16">
    <property type="entry name" value="GH01042P-RELATED"/>
    <property type="match status" value="1"/>
</dbReference>